<feature type="region of interest" description="Disordered" evidence="13">
    <location>
        <begin position="1"/>
        <end position="53"/>
    </location>
</feature>
<dbReference type="InterPro" id="IPR045864">
    <property type="entry name" value="aa-tRNA-synth_II/BPL/LPL"/>
</dbReference>
<feature type="compositionally biased region" description="Basic and acidic residues" evidence="13">
    <location>
        <begin position="1"/>
        <end position="36"/>
    </location>
</feature>
<dbReference type="GO" id="GO:0003723">
    <property type="term" value="F:RNA binding"/>
    <property type="evidence" value="ECO:0007669"/>
    <property type="project" value="TreeGrafter"/>
</dbReference>
<dbReference type="GO" id="GO:0005829">
    <property type="term" value="C:cytosol"/>
    <property type="evidence" value="ECO:0007669"/>
    <property type="project" value="TreeGrafter"/>
</dbReference>
<dbReference type="FunFam" id="2.40.50.140:FF:000132">
    <property type="entry name" value="Aspartyl-tRNA synthetase, cytoplasmic"/>
    <property type="match status" value="1"/>
</dbReference>
<dbReference type="SUPFAM" id="SSF55681">
    <property type="entry name" value="Class II aaRS and biotin synthetases"/>
    <property type="match status" value="1"/>
</dbReference>
<dbReference type="CDD" id="cd00776">
    <property type="entry name" value="AsxRS_core"/>
    <property type="match status" value="1"/>
</dbReference>
<dbReference type="SUPFAM" id="SSF50249">
    <property type="entry name" value="Nucleic acid-binding proteins"/>
    <property type="match status" value="1"/>
</dbReference>
<dbReference type="OMA" id="WVHEIRD"/>
<dbReference type="PRINTS" id="PR01042">
    <property type="entry name" value="TRNASYNTHASP"/>
</dbReference>
<dbReference type="NCBIfam" id="NF003483">
    <property type="entry name" value="PRK05159.1"/>
    <property type="match status" value="1"/>
</dbReference>
<reference evidence="15 16" key="1">
    <citation type="journal article" date="2011" name="J. Gen. Appl. Microbiol.">
        <title>Draft genome sequencing of the enigmatic yeast Saitoella complicata.</title>
        <authorList>
            <person name="Nishida H."/>
            <person name="Hamamoto M."/>
            <person name="Sugiyama J."/>
        </authorList>
    </citation>
    <scope>NUCLEOTIDE SEQUENCE [LARGE SCALE GENOMIC DNA]</scope>
    <source>
        <strain evidence="15 16">NRRL Y-17804</strain>
    </source>
</reference>
<evidence type="ECO:0000256" key="9">
    <source>
        <dbReference type="ARBA" id="ARBA00022917"/>
    </source>
</evidence>
<gene>
    <name evidence="15" type="ORF">G7K_4391-t1</name>
</gene>
<keyword evidence="5" id="KW-0963">Cytoplasm</keyword>
<evidence type="ECO:0000256" key="5">
    <source>
        <dbReference type="ARBA" id="ARBA00022490"/>
    </source>
</evidence>
<keyword evidence="6" id="KW-0436">Ligase</keyword>
<dbReference type="InterPro" id="IPR002312">
    <property type="entry name" value="Asp/Asn-tRNA-synth_IIb"/>
</dbReference>
<comment type="similarity">
    <text evidence="2">Belongs to the class-II aminoacyl-tRNA synthetase family. Type 2 subfamily.</text>
</comment>
<comment type="caution">
    <text evidence="15">The sequence shown here is derived from an EMBL/GenBank/DDBJ whole genome shotgun (WGS) entry which is preliminary data.</text>
</comment>
<dbReference type="FunFam" id="3.30.930.10:FF:000013">
    <property type="entry name" value="Aspartate--tRNA ligase, cytoplasmic"/>
    <property type="match status" value="1"/>
</dbReference>
<dbReference type="InterPro" id="IPR004365">
    <property type="entry name" value="NA-bd_OB_tRNA"/>
</dbReference>
<dbReference type="AlphaFoldDB" id="A0A0E9NK89"/>
<evidence type="ECO:0000256" key="8">
    <source>
        <dbReference type="ARBA" id="ARBA00022840"/>
    </source>
</evidence>
<evidence type="ECO:0000313" key="15">
    <source>
        <dbReference type="EMBL" id="GAO50259.1"/>
    </source>
</evidence>
<dbReference type="EMBL" id="BACD03000031">
    <property type="protein sequence ID" value="GAO50259.1"/>
    <property type="molecule type" value="Genomic_DNA"/>
</dbReference>
<dbReference type="NCBIfam" id="TIGR00458">
    <property type="entry name" value="aspS_nondisc"/>
    <property type="match status" value="1"/>
</dbReference>
<dbReference type="Gene3D" id="3.30.930.10">
    <property type="entry name" value="Bira Bifunctional Protein, Domain 2"/>
    <property type="match status" value="1"/>
</dbReference>
<dbReference type="GO" id="GO:0017101">
    <property type="term" value="C:aminoacyl-tRNA synthetase multienzyme complex"/>
    <property type="evidence" value="ECO:0007669"/>
    <property type="project" value="TreeGrafter"/>
</dbReference>
<dbReference type="Proteomes" id="UP000033140">
    <property type="component" value="Unassembled WGS sequence"/>
</dbReference>
<evidence type="ECO:0000313" key="16">
    <source>
        <dbReference type="Proteomes" id="UP000033140"/>
    </source>
</evidence>
<comment type="subcellular location">
    <subcellularLocation>
        <location evidence="1">Cytoplasm</location>
    </subcellularLocation>
</comment>
<dbReference type="Pfam" id="PF00152">
    <property type="entry name" value="tRNA-synt_2"/>
    <property type="match status" value="1"/>
</dbReference>
<evidence type="ECO:0000256" key="3">
    <source>
        <dbReference type="ARBA" id="ARBA00012841"/>
    </source>
</evidence>
<name>A0A0E9NK89_SAICN</name>
<dbReference type="PANTHER" id="PTHR43450:SF1">
    <property type="entry name" value="ASPARTATE--TRNA LIGASE, CYTOPLASMIC"/>
    <property type="match status" value="1"/>
</dbReference>
<dbReference type="STRING" id="698492.A0A0E9NK89"/>
<dbReference type="InterPro" id="IPR004364">
    <property type="entry name" value="Aa-tRNA-synt_II"/>
</dbReference>
<evidence type="ECO:0000256" key="7">
    <source>
        <dbReference type="ARBA" id="ARBA00022741"/>
    </source>
</evidence>
<accession>A0A0E9NK89</accession>
<evidence type="ECO:0000256" key="4">
    <source>
        <dbReference type="ARBA" id="ARBA00018853"/>
    </source>
</evidence>
<evidence type="ECO:0000256" key="12">
    <source>
        <dbReference type="ARBA" id="ARBA00047904"/>
    </source>
</evidence>
<dbReference type="HAMAP" id="MF_02075">
    <property type="entry name" value="Asp_tRNA_synth_type2"/>
    <property type="match status" value="1"/>
</dbReference>
<dbReference type="InterPro" id="IPR004523">
    <property type="entry name" value="Asp-tRNA_synthase_2"/>
</dbReference>
<dbReference type="CDD" id="cd04320">
    <property type="entry name" value="AspRS_cyto_N"/>
    <property type="match status" value="1"/>
</dbReference>
<dbReference type="PANTHER" id="PTHR43450">
    <property type="entry name" value="ASPARTYL-TRNA SYNTHETASE"/>
    <property type="match status" value="1"/>
</dbReference>
<reference evidence="15 16" key="2">
    <citation type="journal article" date="2014" name="J. Gen. Appl. Microbiol.">
        <title>The early diverging ascomycetous budding yeast Saitoella complicata has three histone deacetylases belonging to the Clr6, Hos2, and Rpd3 lineages.</title>
        <authorList>
            <person name="Nishida H."/>
            <person name="Matsumoto T."/>
            <person name="Kondo S."/>
            <person name="Hamamoto M."/>
            <person name="Yoshikawa H."/>
        </authorList>
    </citation>
    <scope>NUCLEOTIDE SEQUENCE [LARGE SCALE GENOMIC DNA]</scope>
    <source>
        <strain evidence="15 16">NRRL Y-17804</strain>
    </source>
</reference>
<evidence type="ECO:0000256" key="10">
    <source>
        <dbReference type="ARBA" id="ARBA00023146"/>
    </source>
</evidence>
<organism evidence="15 16">
    <name type="scientific">Saitoella complicata (strain BCRC 22490 / CBS 7301 / JCM 7358 / NBRC 10748 / NRRL Y-17804)</name>
    <dbReference type="NCBI Taxonomy" id="698492"/>
    <lineage>
        <taxon>Eukaryota</taxon>
        <taxon>Fungi</taxon>
        <taxon>Dikarya</taxon>
        <taxon>Ascomycota</taxon>
        <taxon>Taphrinomycotina</taxon>
        <taxon>Taphrinomycotina incertae sedis</taxon>
        <taxon>Saitoella</taxon>
    </lineage>
</organism>
<dbReference type="PROSITE" id="PS50862">
    <property type="entry name" value="AA_TRNA_LIGASE_II"/>
    <property type="match status" value="1"/>
</dbReference>
<keyword evidence="8" id="KW-0067">ATP-binding</keyword>
<comment type="catalytic activity">
    <reaction evidence="12">
        <text>tRNA(Asp) + L-aspartate + ATP = L-aspartyl-tRNA(Asp) + AMP + diphosphate</text>
        <dbReference type="Rhea" id="RHEA:19649"/>
        <dbReference type="Rhea" id="RHEA-COMP:9660"/>
        <dbReference type="Rhea" id="RHEA-COMP:9678"/>
        <dbReference type="ChEBI" id="CHEBI:29991"/>
        <dbReference type="ChEBI" id="CHEBI:30616"/>
        <dbReference type="ChEBI" id="CHEBI:33019"/>
        <dbReference type="ChEBI" id="CHEBI:78442"/>
        <dbReference type="ChEBI" id="CHEBI:78516"/>
        <dbReference type="ChEBI" id="CHEBI:456215"/>
        <dbReference type="EC" id="6.1.1.12"/>
    </reaction>
</comment>
<proteinExistence type="inferred from homology"/>
<evidence type="ECO:0000256" key="13">
    <source>
        <dbReference type="SAM" id="MobiDB-lite"/>
    </source>
</evidence>
<sequence>MQEKAEKERKRKEQEAKQAAERAAKEAAEDFAKENYGKQAMNQSTSRSGTKRAQLAEISGANDGEEVVIRARVHTSRLQGNTMCFLSLRQQQHTIQALVKANKETISKPMIKWTGSINLESIVLVHGVVKKTAETIKSTSIQDAEVHVSKIYVMSEAAPQLPFQLEDAQRSDEAADELGLPKVGLDTRLNNRVVDLRTTTNQSIFRISSGICQLFKEYLLSQSFVEIHTPKIIAAASEGGANVFKMNYFKGNAYLAQSPQLYKQMLIAADYERVFEIAPVFRAEDSNTPRHMTEFIGLDFEMAFEEHYHEAVDVIEGLFLAIFRGLKERFSAEIATIRKQFPNVEDFLLPETPVRLTFKEGIQLLNDNGVNASPLEDLSTEHEKTLGALVREKYKTDFYILDKFPLAVRPFYTMPDPNDPEYSNSYDAFMRGQEILSGAQRIHDPAYLAQRIQEMGVDPSTLQDYIDAFKYGAPPHAGGGIGLERVIFLYLGLENIRRASLFPRDPRRLTP</sequence>
<keyword evidence="9" id="KW-0648">Protein biosynthesis</keyword>
<dbReference type="GO" id="GO:0005524">
    <property type="term" value="F:ATP binding"/>
    <property type="evidence" value="ECO:0007669"/>
    <property type="project" value="UniProtKB-KW"/>
</dbReference>
<reference evidence="15 16" key="3">
    <citation type="journal article" date="2015" name="Genome Announc.">
        <title>Draft Genome Sequence of the Archiascomycetous Yeast Saitoella complicata.</title>
        <authorList>
            <person name="Yamauchi K."/>
            <person name="Kondo S."/>
            <person name="Hamamoto M."/>
            <person name="Takahashi Y."/>
            <person name="Ogura Y."/>
            <person name="Hayashi T."/>
            <person name="Nishida H."/>
        </authorList>
    </citation>
    <scope>NUCLEOTIDE SEQUENCE [LARGE SCALE GENOMIC DNA]</scope>
    <source>
        <strain evidence="15 16">NRRL Y-17804</strain>
    </source>
</reference>
<dbReference type="GO" id="GO:0004815">
    <property type="term" value="F:aspartate-tRNA ligase activity"/>
    <property type="evidence" value="ECO:0007669"/>
    <property type="project" value="UniProtKB-EC"/>
</dbReference>
<dbReference type="EC" id="6.1.1.12" evidence="3"/>
<dbReference type="Pfam" id="PF01336">
    <property type="entry name" value="tRNA_anti-codon"/>
    <property type="match status" value="1"/>
</dbReference>
<dbReference type="InterPro" id="IPR012340">
    <property type="entry name" value="NA-bd_OB-fold"/>
</dbReference>
<feature type="domain" description="Aminoacyl-transfer RNA synthetases class-II family profile" evidence="14">
    <location>
        <begin position="205"/>
        <end position="511"/>
    </location>
</feature>
<protein>
    <recommendedName>
        <fullName evidence="4">Aspartate--tRNA ligase, cytoplasmic</fullName>
        <ecNumber evidence="3">6.1.1.12</ecNumber>
    </recommendedName>
    <alternativeName>
        <fullName evidence="11">Aspartyl-tRNA synthetase</fullName>
    </alternativeName>
</protein>
<evidence type="ECO:0000256" key="1">
    <source>
        <dbReference type="ARBA" id="ARBA00004496"/>
    </source>
</evidence>
<dbReference type="InterPro" id="IPR006195">
    <property type="entry name" value="aa-tRNA-synth_II"/>
</dbReference>
<evidence type="ECO:0000256" key="6">
    <source>
        <dbReference type="ARBA" id="ARBA00022598"/>
    </source>
</evidence>
<keyword evidence="16" id="KW-1185">Reference proteome</keyword>
<dbReference type="GO" id="GO:0006422">
    <property type="term" value="P:aspartyl-tRNA aminoacylation"/>
    <property type="evidence" value="ECO:0007669"/>
    <property type="project" value="InterPro"/>
</dbReference>
<evidence type="ECO:0000256" key="11">
    <source>
        <dbReference type="ARBA" id="ARBA00033155"/>
    </source>
</evidence>
<evidence type="ECO:0000256" key="2">
    <source>
        <dbReference type="ARBA" id="ARBA00005312"/>
    </source>
</evidence>
<keyword evidence="10" id="KW-0030">Aminoacyl-tRNA synthetase</keyword>
<dbReference type="Gene3D" id="2.40.50.140">
    <property type="entry name" value="Nucleic acid-binding proteins"/>
    <property type="match status" value="1"/>
</dbReference>
<evidence type="ECO:0000259" key="14">
    <source>
        <dbReference type="PROSITE" id="PS50862"/>
    </source>
</evidence>
<keyword evidence="7" id="KW-0547">Nucleotide-binding</keyword>